<reference evidence="5" key="1">
    <citation type="journal article" date="2011" name="MBio">
        <title>Novel metabolic attributes of the genus Cyanothece, comprising a group of unicellular nitrogen-fixing Cyanobacteria.</title>
        <authorList>
            <person name="Bandyopadhyay A."/>
            <person name="Elvitigala T."/>
            <person name="Welsh E."/>
            <person name="Stockel J."/>
            <person name="Liberton M."/>
            <person name="Min H."/>
            <person name="Sherman L.A."/>
            <person name="Pakrasi H.B."/>
        </authorList>
    </citation>
    <scope>NUCLEOTIDE SEQUENCE [LARGE SCALE GENOMIC DNA]</scope>
    <source>
        <strain evidence="5">PCC 8801</strain>
    </source>
</reference>
<evidence type="ECO:0000259" key="2">
    <source>
        <dbReference type="Pfam" id="PF00656"/>
    </source>
</evidence>
<sequence length="445" mass="50174">MAKIAMLIGVSEYKSGLLPLPSAIRDIEAMKKVLSDPQIGEFKTVGVLSNPDPATIQIDLQAISSLTRDKNDLIFLFFSGYILQDERGKLYFATRSTGKPLSKERLQTSTVSFEFIKDLLDKCQSRRQIIVLDCCLSGAFTEDLQTDKRTINIRSQLGAEGRAILTADNSTDYSFVHKEDRLSVYTNYLVEGLETGMADRDQDAMVAVEEWHEYAQEKVLEIAPTVKPEIYAIKESYKILLAKVSPNNAKHQYYQEVKRLISNGNISSDNYLQLKQKQLLLNISPEDAQNIEVTTVKFYQNYQKKLARYEETLAQVIAEYGTLNDKIRLNLKQLQQVLGIKTKDIQAIEKRLTQIKSQLVVDTAPLPESLATPIPLNPDFVELCKQELASYVGPMANMMVKEALAGKSKSDISCQQLVEAIASKIRNLQQAETFKRKLLLSLCDQ</sequence>
<evidence type="ECO:0000256" key="1">
    <source>
        <dbReference type="SAM" id="Coils"/>
    </source>
</evidence>
<proteinExistence type="predicted"/>
<dbReference type="RefSeq" id="WP_012595661.1">
    <property type="nucleotide sequence ID" value="NC_011726.1"/>
</dbReference>
<gene>
    <name evidence="4" type="ordered locus">PCC8801_2382</name>
</gene>
<keyword evidence="5" id="KW-1185">Reference proteome</keyword>
<organism evidence="4 5">
    <name type="scientific">Rippkaea orientalis (strain PCC 8801 / RF-1)</name>
    <name type="common">Cyanothece sp. (strain PCC 8801)</name>
    <dbReference type="NCBI Taxonomy" id="41431"/>
    <lineage>
        <taxon>Bacteria</taxon>
        <taxon>Bacillati</taxon>
        <taxon>Cyanobacteriota</taxon>
        <taxon>Cyanophyceae</taxon>
        <taxon>Oscillatoriophycideae</taxon>
        <taxon>Chroococcales</taxon>
        <taxon>Aphanothecaceae</taxon>
        <taxon>Rippkaea</taxon>
        <taxon>Rippkaea orientalis</taxon>
    </lineage>
</organism>
<accession>B7K2K0</accession>
<dbReference type="KEGG" id="cyp:PCC8801_2382"/>
<dbReference type="AlphaFoldDB" id="B7K2K0"/>
<dbReference type="GO" id="GO:0004197">
    <property type="term" value="F:cysteine-type endopeptidase activity"/>
    <property type="evidence" value="ECO:0007669"/>
    <property type="project" value="InterPro"/>
</dbReference>
<dbReference type="Pfam" id="PF00656">
    <property type="entry name" value="Peptidase_C14"/>
    <property type="match status" value="1"/>
</dbReference>
<dbReference type="eggNOG" id="COG0515">
    <property type="taxonomic scope" value="Bacteria"/>
</dbReference>
<evidence type="ECO:0000313" key="5">
    <source>
        <dbReference type="Proteomes" id="UP000008204"/>
    </source>
</evidence>
<dbReference type="NCBIfam" id="NF047832">
    <property type="entry name" value="caspase_w_EACC1"/>
    <property type="match status" value="1"/>
</dbReference>
<dbReference type="STRING" id="41431.PCC8801_2382"/>
<dbReference type="eggNOG" id="COG4249">
    <property type="taxonomic scope" value="Bacteria"/>
</dbReference>
<protein>
    <submittedName>
        <fullName evidence="4">Peptidase C14 caspase catalytic subunit p20</fullName>
    </submittedName>
</protein>
<dbReference type="GO" id="GO:0006508">
    <property type="term" value="P:proteolysis"/>
    <property type="evidence" value="ECO:0007669"/>
    <property type="project" value="InterPro"/>
</dbReference>
<evidence type="ECO:0000259" key="3">
    <source>
        <dbReference type="Pfam" id="PF26309"/>
    </source>
</evidence>
<feature type="domain" description="DUF8082" evidence="3">
    <location>
        <begin position="379"/>
        <end position="439"/>
    </location>
</feature>
<keyword evidence="1" id="KW-0175">Coiled coil</keyword>
<dbReference type="InterPro" id="IPR058395">
    <property type="entry name" value="DUF8082"/>
</dbReference>
<dbReference type="OrthoDB" id="422888at2"/>
<dbReference type="Proteomes" id="UP000008204">
    <property type="component" value="Chromosome"/>
</dbReference>
<dbReference type="HOGENOM" id="CLU_614986_0_0_3"/>
<evidence type="ECO:0000313" key="4">
    <source>
        <dbReference type="EMBL" id="ACK66393.1"/>
    </source>
</evidence>
<dbReference type="Gene3D" id="3.40.50.1460">
    <property type="match status" value="1"/>
</dbReference>
<feature type="coiled-coil region" evidence="1">
    <location>
        <begin position="299"/>
        <end position="351"/>
    </location>
</feature>
<name>B7K2K0_RIPO1</name>
<dbReference type="InterPro" id="IPR011600">
    <property type="entry name" value="Pept_C14_caspase"/>
</dbReference>
<dbReference type="Pfam" id="PF26309">
    <property type="entry name" value="DUF8082"/>
    <property type="match status" value="1"/>
</dbReference>
<dbReference type="EMBL" id="CP001287">
    <property type="protein sequence ID" value="ACK66393.1"/>
    <property type="molecule type" value="Genomic_DNA"/>
</dbReference>
<feature type="domain" description="Peptidase C14 caspase" evidence="2">
    <location>
        <begin position="3"/>
        <end position="200"/>
    </location>
</feature>